<organism evidence="1 2">
    <name type="scientific">Persea americana</name>
    <name type="common">Avocado</name>
    <dbReference type="NCBI Taxonomy" id="3435"/>
    <lineage>
        <taxon>Eukaryota</taxon>
        <taxon>Viridiplantae</taxon>
        <taxon>Streptophyta</taxon>
        <taxon>Embryophyta</taxon>
        <taxon>Tracheophyta</taxon>
        <taxon>Spermatophyta</taxon>
        <taxon>Magnoliopsida</taxon>
        <taxon>Magnoliidae</taxon>
        <taxon>Laurales</taxon>
        <taxon>Lauraceae</taxon>
        <taxon>Persea</taxon>
    </lineage>
</organism>
<comment type="caution">
    <text evidence="1">The sequence shown here is derived from an EMBL/GenBank/DDBJ whole genome shotgun (WGS) entry which is preliminary data.</text>
</comment>
<evidence type="ECO:0000313" key="1">
    <source>
        <dbReference type="EMBL" id="KAJ8621565.1"/>
    </source>
</evidence>
<proteinExistence type="predicted"/>
<sequence length="241" mass="26423">MEHLNVEDPEHLLRRATTSLVLPFLIINLLNVNGDERLLYPGRWPQEPLLVSFQPDSDLFELSRRKEPQAAEAQEHDAAARLQAEPRHALPSHLILLLSDQRPDAVDVWGRGVGYARAVGYGSERAWLELIKRVDEDANSGVKFPVSISCLLRERSVIGLVVPVEHGGQHGVSGERRRGGEEAVGGDVELGDVESRVAEHVIDDGEDGGGEGEREEGLVDGGVVEADEAEDECLVVGWGRR</sequence>
<reference evidence="1 2" key="1">
    <citation type="journal article" date="2022" name="Hortic Res">
        <title>A haplotype resolved chromosomal level avocado genome allows analysis of novel avocado genes.</title>
        <authorList>
            <person name="Nath O."/>
            <person name="Fletcher S.J."/>
            <person name="Hayward A."/>
            <person name="Shaw L.M."/>
            <person name="Masouleh A.K."/>
            <person name="Furtado A."/>
            <person name="Henry R.J."/>
            <person name="Mitter N."/>
        </authorList>
    </citation>
    <scope>NUCLEOTIDE SEQUENCE [LARGE SCALE GENOMIC DNA]</scope>
    <source>
        <strain evidence="2">cv. Hass</strain>
    </source>
</reference>
<dbReference type="Proteomes" id="UP001234297">
    <property type="component" value="Chromosome 10"/>
</dbReference>
<dbReference type="EMBL" id="CM056818">
    <property type="protein sequence ID" value="KAJ8621565.1"/>
    <property type="molecule type" value="Genomic_DNA"/>
</dbReference>
<keyword evidence="2" id="KW-1185">Reference proteome</keyword>
<accession>A0ACC2KKM3</accession>
<name>A0ACC2KKM3_PERAE</name>
<evidence type="ECO:0000313" key="2">
    <source>
        <dbReference type="Proteomes" id="UP001234297"/>
    </source>
</evidence>
<protein>
    <submittedName>
        <fullName evidence="1">Uncharacterized protein</fullName>
    </submittedName>
</protein>
<gene>
    <name evidence="1" type="ORF">MRB53_030094</name>
</gene>